<accession>A0A1Q3B925</accession>
<feature type="domain" description="Nucleotide-diphospho-sugar transferase" evidence="1">
    <location>
        <begin position="37"/>
        <end position="220"/>
    </location>
</feature>
<name>A0A1Q3B925_CEPFO</name>
<dbReference type="PANTHER" id="PTHR46038:SF37">
    <property type="entry name" value="GLYCOSYLTRANSFERASE"/>
    <property type="match status" value="1"/>
</dbReference>
<dbReference type="STRING" id="3775.A0A1Q3B925"/>
<dbReference type="OrthoDB" id="540503at2759"/>
<comment type="caution">
    <text evidence="2">The sequence shown here is derived from an EMBL/GenBank/DDBJ whole genome shotgun (WGS) entry which is preliminary data.</text>
</comment>
<keyword evidence="3" id="KW-1185">Reference proteome</keyword>
<dbReference type="InterPro" id="IPR005069">
    <property type="entry name" value="Nucl-diP-sugar_transferase"/>
</dbReference>
<dbReference type="Proteomes" id="UP000187406">
    <property type="component" value="Unassembled WGS sequence"/>
</dbReference>
<dbReference type="InParanoid" id="A0A1Q3B925"/>
<evidence type="ECO:0000259" key="1">
    <source>
        <dbReference type="Pfam" id="PF03407"/>
    </source>
</evidence>
<sequence length="255" mass="29477">MVDGMVILTIVNHALARPDSTLDLFLESFRIGERTQHLLNHLVIFAVDNQAFQYCNSKHHHCFFLSNHRTMKSLSWRNKILQLVLQLGYDFIFTNADVMWLRNPVSEIDPVKDMTIACNFTSGDSQSTDSKADGEFFYLKSDTPTIEYLKYLKMVEVLYPRIKNQSLCEVVKSIDIYDLRIKVLGKPHFGEFCESSWDMSKIYTIYANCCDNIDSQVHDLKLLLDNWRNFKEQSGKNTALRGLLLTRSALNKCKG</sequence>
<gene>
    <name evidence="2" type="ORF">CFOL_v3_07800</name>
</gene>
<dbReference type="EMBL" id="BDDD01000339">
    <property type="protein sequence ID" value="GAV64282.1"/>
    <property type="molecule type" value="Genomic_DNA"/>
</dbReference>
<evidence type="ECO:0000313" key="3">
    <source>
        <dbReference type="Proteomes" id="UP000187406"/>
    </source>
</evidence>
<protein>
    <submittedName>
        <fullName evidence="2">Nucleotid_trans domain-containing protein</fullName>
    </submittedName>
</protein>
<dbReference type="Pfam" id="PF03407">
    <property type="entry name" value="Nucleotid_trans"/>
    <property type="match status" value="1"/>
</dbReference>
<dbReference type="PANTHER" id="PTHR46038">
    <property type="entry name" value="EXPRESSED PROTEIN-RELATED"/>
    <property type="match status" value="1"/>
</dbReference>
<proteinExistence type="predicted"/>
<reference evidence="3" key="1">
    <citation type="submission" date="2016-04" db="EMBL/GenBank/DDBJ databases">
        <title>Cephalotus genome sequencing.</title>
        <authorList>
            <person name="Fukushima K."/>
            <person name="Hasebe M."/>
            <person name="Fang X."/>
        </authorList>
    </citation>
    <scope>NUCLEOTIDE SEQUENCE [LARGE SCALE GENOMIC DNA]</scope>
    <source>
        <strain evidence="3">cv. St1</strain>
    </source>
</reference>
<dbReference type="InterPro" id="IPR044821">
    <property type="entry name" value="At1g28695/At4g15970-like"/>
</dbReference>
<organism evidence="2 3">
    <name type="scientific">Cephalotus follicularis</name>
    <name type="common">Albany pitcher plant</name>
    <dbReference type="NCBI Taxonomy" id="3775"/>
    <lineage>
        <taxon>Eukaryota</taxon>
        <taxon>Viridiplantae</taxon>
        <taxon>Streptophyta</taxon>
        <taxon>Embryophyta</taxon>
        <taxon>Tracheophyta</taxon>
        <taxon>Spermatophyta</taxon>
        <taxon>Magnoliopsida</taxon>
        <taxon>eudicotyledons</taxon>
        <taxon>Gunneridae</taxon>
        <taxon>Pentapetalae</taxon>
        <taxon>rosids</taxon>
        <taxon>fabids</taxon>
        <taxon>Oxalidales</taxon>
        <taxon>Cephalotaceae</taxon>
        <taxon>Cephalotus</taxon>
    </lineage>
</organism>
<dbReference type="AlphaFoldDB" id="A0A1Q3B925"/>
<evidence type="ECO:0000313" key="2">
    <source>
        <dbReference type="EMBL" id="GAV64282.1"/>
    </source>
</evidence>